<evidence type="ECO:0000256" key="7">
    <source>
        <dbReference type="ARBA" id="ARBA00022989"/>
    </source>
</evidence>
<dbReference type="InterPro" id="IPR011489">
    <property type="entry name" value="EMI_domain"/>
</dbReference>
<dbReference type="InterPro" id="IPR052485">
    <property type="entry name" value="MEGF_diff_regulators"/>
</dbReference>
<evidence type="ECO:0000256" key="14">
    <source>
        <dbReference type="SAM" id="Phobius"/>
    </source>
</evidence>
<dbReference type="InParanoid" id="A0A674ENS2"/>
<dbReference type="Proteomes" id="UP000472277">
    <property type="component" value="Chromosome 37"/>
</dbReference>
<feature type="region of interest" description="Disordered" evidence="13">
    <location>
        <begin position="1044"/>
        <end position="1113"/>
    </location>
</feature>
<evidence type="ECO:0000256" key="5">
    <source>
        <dbReference type="ARBA" id="ARBA00022729"/>
    </source>
</evidence>
<feature type="disulfide bond" evidence="12">
    <location>
        <begin position="384"/>
        <end position="393"/>
    </location>
</feature>
<dbReference type="FunFam" id="2.170.300.10:FF:000002">
    <property type="entry name" value="Multiple epidermal growth factor-like domains 10"/>
    <property type="match status" value="2"/>
</dbReference>
<dbReference type="Gene3D" id="2.170.300.10">
    <property type="entry name" value="Tie2 ligand-binding domain superfamily"/>
    <property type="match status" value="4"/>
</dbReference>
<keyword evidence="10" id="KW-0325">Glycoprotein</keyword>
<keyword evidence="9 12" id="KW-1015">Disulfide bond</keyword>
<proteinExistence type="inferred from homology"/>
<dbReference type="AlphaFoldDB" id="A0A674ENS2"/>
<feature type="domain" description="EGF-like" evidence="15">
    <location>
        <begin position="496"/>
        <end position="526"/>
    </location>
</feature>
<feature type="domain" description="EGF-like" evidence="15">
    <location>
        <begin position="240"/>
        <end position="270"/>
    </location>
</feature>
<feature type="disulfide bond" evidence="12">
    <location>
        <begin position="775"/>
        <end position="784"/>
    </location>
</feature>
<keyword evidence="4 14" id="KW-0812">Transmembrane</keyword>
<gene>
    <name evidence="17" type="primary">LOC115176814</name>
</gene>
<dbReference type="CDD" id="cd00055">
    <property type="entry name" value="EGF_Lam"/>
    <property type="match status" value="3"/>
</dbReference>
<evidence type="ECO:0000256" key="12">
    <source>
        <dbReference type="PROSITE-ProRule" id="PRU00076"/>
    </source>
</evidence>
<evidence type="ECO:0000256" key="4">
    <source>
        <dbReference type="ARBA" id="ARBA00022692"/>
    </source>
</evidence>
<feature type="domain" description="EGF-like" evidence="15">
    <location>
        <begin position="663"/>
        <end position="698"/>
    </location>
</feature>
<evidence type="ECO:0000313" key="17">
    <source>
        <dbReference type="Ensembl" id="ENSSTUP00000109489.1"/>
    </source>
</evidence>
<keyword evidence="6" id="KW-0677">Repeat</keyword>
<dbReference type="PROSITE" id="PS00022">
    <property type="entry name" value="EGF_1"/>
    <property type="match status" value="13"/>
</dbReference>
<evidence type="ECO:0000256" key="8">
    <source>
        <dbReference type="ARBA" id="ARBA00023136"/>
    </source>
</evidence>
<dbReference type="InterPro" id="IPR057138">
    <property type="entry name" value="EGF_PEAR1L-like"/>
</dbReference>
<evidence type="ECO:0000259" key="16">
    <source>
        <dbReference type="PROSITE" id="PS51041"/>
    </source>
</evidence>
<protein>
    <submittedName>
        <fullName evidence="17">Platelet endothelial aggregation receptor 1</fullName>
    </submittedName>
</protein>
<feature type="domain" description="EGF-like" evidence="15">
    <location>
        <begin position="577"/>
        <end position="612"/>
    </location>
</feature>
<accession>A0A674ENS2</accession>
<feature type="disulfide bond" evidence="12">
    <location>
        <begin position="260"/>
        <end position="269"/>
    </location>
</feature>
<dbReference type="Ensembl" id="ENSSTUT00000117251.1">
    <property type="protein sequence ID" value="ENSSTUP00000109489.1"/>
    <property type="gene ID" value="ENSSTUG00000048635.1"/>
</dbReference>
<comment type="similarity">
    <text evidence="11">Belongs to the MEGF family.</text>
</comment>
<feature type="domain" description="EMI" evidence="16">
    <location>
        <begin position="121"/>
        <end position="198"/>
    </location>
</feature>
<feature type="disulfide bond" evidence="12">
    <location>
        <begin position="341"/>
        <end position="350"/>
    </location>
</feature>
<dbReference type="FunFam" id="2.170.300.10:FF:000041">
    <property type="entry name" value="Tyrosine protein kinase receptor tie-1, putative"/>
    <property type="match status" value="2"/>
</dbReference>
<feature type="domain" description="EGF-like" evidence="15">
    <location>
        <begin position="364"/>
        <end position="394"/>
    </location>
</feature>
<keyword evidence="3 12" id="KW-0245">EGF-like domain</keyword>
<dbReference type="Pfam" id="PF00053">
    <property type="entry name" value="EGF_laminin"/>
    <property type="match status" value="4"/>
</dbReference>
<dbReference type="InterPro" id="IPR000742">
    <property type="entry name" value="EGF"/>
</dbReference>
<reference evidence="17" key="2">
    <citation type="submission" date="2025-09" db="UniProtKB">
        <authorList>
            <consortium name="Ensembl"/>
        </authorList>
    </citation>
    <scope>IDENTIFICATION</scope>
</reference>
<evidence type="ECO:0000256" key="1">
    <source>
        <dbReference type="ARBA" id="ARBA00004162"/>
    </source>
</evidence>
<evidence type="ECO:0000256" key="13">
    <source>
        <dbReference type="SAM" id="MobiDB-lite"/>
    </source>
</evidence>
<keyword evidence="7 14" id="KW-1133">Transmembrane helix</keyword>
<dbReference type="FunFam" id="2.10.25.10:FF:000114">
    <property type="entry name" value="Multiple epidermal growth factor-like domains protein 11"/>
    <property type="match status" value="1"/>
</dbReference>
<feature type="disulfide bond" evidence="12">
    <location>
        <begin position="688"/>
        <end position="697"/>
    </location>
</feature>
<dbReference type="Pfam" id="PF23301">
    <property type="entry name" value="EGF_PEAR1L"/>
    <property type="match status" value="1"/>
</dbReference>
<keyword evidence="8 14" id="KW-0472">Membrane</keyword>
<feature type="domain" description="EGF-like" evidence="15">
    <location>
        <begin position="706"/>
        <end position="742"/>
    </location>
</feature>
<dbReference type="OMA" id="CPRDTHG"/>
<dbReference type="PANTHER" id="PTHR24052">
    <property type="entry name" value="DELTA-RELATED"/>
    <property type="match status" value="1"/>
</dbReference>
<keyword evidence="5" id="KW-0732">Signal</keyword>
<evidence type="ECO:0000259" key="15">
    <source>
        <dbReference type="PROSITE" id="PS50026"/>
    </source>
</evidence>
<dbReference type="InterPro" id="IPR002049">
    <property type="entry name" value="LE_dom"/>
</dbReference>
<sequence length="1113" mass="121668">MCLFVYRLLLPSVSTVCRFGDLFSVCGLTTDSSLKSNSWSLSIALLWLAFYDYLFLHPRGEVWRSGEPSDMFWFGMTLARHTRAEVEIERVEMRTMQSLQTFTVLVLSVLIGLSWSLNPRDPNVCSVWESFPTSVKESYAHPYDQVTEEPCSEPRTSYRCTRHRITYKTAYRQAVKMDYRRRYQCCPGYYESRDKCVPRCTKECVHGRCVAPDRCQCEGGWRGDDCSSACDDKHWGPGCGQLCKCENGGLCNPVTGACQCPPGYIGRRCEDPCPPGTFGKGCLQKCQCGTGGSCDKVTGECLCRDNFTGTFCEKACPKSRCSLRCPCQNGGICQGKGICACPPGWTGEVCTERCAEGRFGPSCAQECVCHNRGHCDPETGQCQCAEGFTGNRCSEECQVGSYGRNCKGVCDCANGARCYNIDGGCLCEPGFRGPQCRERMCRHGTYGLHCEHTCHCHDPHTLSCHPLKGECTCQPGWAGLYCNETCARGYYGHGCLEPCLCVNGGVCDSVSGRCHCAPGYTGAHCESPCKSGTYGKNCSLECSCSNSVDCSPIDGTCFCKEGWRGRYCSIPCSKDTWGPGCNATCHCANGALCNPADGSCTCSPGWQGPLCDQPCPMGTFGPGCLKRCDCLNADGCQGASGQCQCLPGWTGARCAQTCPEGTWGRHCNQSCFCQNSATCLPHSGACICRQGYWGPTCQHMCSAGVYGDQCSITCPSCAHSSSCHHVTGQCVCKPGYTGALCEQACPVGLYGKQCTGVCRCAHNSSCHHQDGSCLCPPGWTGPDCTLQCHPGMFGLNCAQVCSCPPNFYCDPQTGECVCESGPGIDCKKERFVSMMVPVSPGERDSWGAIAGIVVLVILVVLLLALLLLYRRRQKDKQANTPTVSFSTSRTVNSEYVIPDVPHSYHHYYNPSYHTLTGARPPLPHVPNNQDRAIKNTNNQLFCNVKNMERERGRGLFGVESNATLPADWKHHEARKEPGAFGIDRSYSYSASLGKYYNKVTELKDTAVAASSSSLNSENPYATIKDLPGLPFGPPESSYMEMRTTVPRERSYTEISPPPFTTETLRRERSSLGQVQEQEPQNHYDLPVNSHIPGHYDLPPVRRPPSPTCRRLPQ</sequence>
<feature type="transmembrane region" description="Helical" evidence="14">
    <location>
        <begin position="846"/>
        <end position="869"/>
    </location>
</feature>
<feature type="disulfide bond" evidence="12">
    <location>
        <begin position="516"/>
        <end position="525"/>
    </location>
</feature>
<comment type="caution">
    <text evidence="12">Lacks conserved residue(s) required for the propagation of feature annotation.</text>
</comment>
<feature type="disulfide bond" evidence="12">
    <location>
        <begin position="602"/>
        <end position="611"/>
    </location>
</feature>
<name>A0A674ENS2_SALTR</name>
<dbReference type="PROSITE" id="PS50026">
    <property type="entry name" value="EGF_3"/>
    <property type="match status" value="8"/>
</dbReference>
<organism evidence="17 18">
    <name type="scientific">Salmo trutta</name>
    <name type="common">Brown trout</name>
    <dbReference type="NCBI Taxonomy" id="8032"/>
    <lineage>
        <taxon>Eukaryota</taxon>
        <taxon>Metazoa</taxon>
        <taxon>Chordata</taxon>
        <taxon>Craniata</taxon>
        <taxon>Vertebrata</taxon>
        <taxon>Euteleostomi</taxon>
        <taxon>Actinopterygii</taxon>
        <taxon>Neopterygii</taxon>
        <taxon>Teleostei</taxon>
        <taxon>Protacanthopterygii</taxon>
        <taxon>Salmoniformes</taxon>
        <taxon>Salmonidae</taxon>
        <taxon>Salmoninae</taxon>
        <taxon>Salmo</taxon>
    </lineage>
</organism>
<dbReference type="PROSITE" id="PS51041">
    <property type="entry name" value="EMI"/>
    <property type="match status" value="1"/>
</dbReference>
<dbReference type="GO" id="GO:0005886">
    <property type="term" value="C:plasma membrane"/>
    <property type="evidence" value="ECO:0007669"/>
    <property type="project" value="UniProtKB-SubCell"/>
</dbReference>
<evidence type="ECO:0000256" key="2">
    <source>
        <dbReference type="ARBA" id="ARBA00022475"/>
    </source>
</evidence>
<evidence type="ECO:0000256" key="6">
    <source>
        <dbReference type="ARBA" id="ARBA00022737"/>
    </source>
</evidence>
<dbReference type="PANTHER" id="PTHR24052:SF12">
    <property type="entry name" value="PLATELET ENDOTHELIAL AGGREGATION RECEPTOR 1"/>
    <property type="match status" value="1"/>
</dbReference>
<feature type="domain" description="EGF-like" evidence="15">
    <location>
        <begin position="750"/>
        <end position="785"/>
    </location>
</feature>
<evidence type="ECO:0000256" key="10">
    <source>
        <dbReference type="ARBA" id="ARBA00023180"/>
    </source>
</evidence>
<feature type="compositionally biased region" description="Polar residues" evidence="13">
    <location>
        <begin position="1070"/>
        <end position="1080"/>
    </location>
</feature>
<comment type="subcellular location">
    <subcellularLocation>
        <location evidence="1">Cell membrane</location>
        <topology evidence="1">Single-pass membrane protein</topology>
    </subcellularLocation>
</comment>
<evidence type="ECO:0000256" key="3">
    <source>
        <dbReference type="ARBA" id="ARBA00022536"/>
    </source>
</evidence>
<dbReference type="PROSITE" id="PS01186">
    <property type="entry name" value="EGF_2"/>
    <property type="match status" value="1"/>
</dbReference>
<dbReference type="GeneTree" id="ENSGT00940000155333"/>
<dbReference type="PRINTS" id="PR00011">
    <property type="entry name" value="EGFLAMININ"/>
</dbReference>
<evidence type="ECO:0000256" key="11">
    <source>
        <dbReference type="ARBA" id="ARBA00038377"/>
    </source>
</evidence>
<evidence type="ECO:0000256" key="9">
    <source>
        <dbReference type="ARBA" id="ARBA00023157"/>
    </source>
</evidence>
<evidence type="ECO:0000313" key="18">
    <source>
        <dbReference type="Proteomes" id="UP000472277"/>
    </source>
</evidence>
<keyword evidence="2" id="KW-1003">Cell membrane</keyword>
<keyword evidence="18" id="KW-1185">Reference proteome</keyword>
<dbReference type="SMART" id="SM00181">
    <property type="entry name" value="EGF"/>
    <property type="match status" value="14"/>
</dbReference>
<reference evidence="17" key="1">
    <citation type="submission" date="2025-08" db="UniProtKB">
        <authorList>
            <consortium name="Ensembl"/>
        </authorList>
    </citation>
    <scope>IDENTIFICATION</scope>
</reference>
<dbReference type="Gene3D" id="2.10.25.10">
    <property type="entry name" value="Laminin"/>
    <property type="match status" value="2"/>
</dbReference>
<feature type="domain" description="EGF-like" evidence="15">
    <location>
        <begin position="317"/>
        <end position="351"/>
    </location>
</feature>
<dbReference type="SMART" id="SM00180">
    <property type="entry name" value="EGF_Lam"/>
    <property type="match status" value="13"/>
</dbReference>
<feature type="disulfide bond" evidence="12">
    <location>
        <begin position="732"/>
        <end position="741"/>
    </location>
</feature>